<gene>
    <name evidence="4" type="ORF">POM88_001055</name>
</gene>
<comment type="caution">
    <text evidence="4">The sequence shown here is derived from an EMBL/GenBank/DDBJ whole genome shotgun (WGS) entry which is preliminary data.</text>
</comment>
<dbReference type="Pfam" id="PF16900">
    <property type="entry name" value="REPA_OB_2"/>
    <property type="match status" value="1"/>
</dbReference>
<protein>
    <recommendedName>
        <fullName evidence="6">Replication factor A C-terminal domain-containing protein</fullName>
    </recommendedName>
</protein>
<dbReference type="EMBL" id="JAUIZM010000001">
    <property type="protein sequence ID" value="KAK1401450.1"/>
    <property type="molecule type" value="Genomic_DNA"/>
</dbReference>
<evidence type="ECO:0000256" key="1">
    <source>
        <dbReference type="ARBA" id="ARBA00023125"/>
    </source>
</evidence>
<evidence type="ECO:0000259" key="3">
    <source>
        <dbReference type="Pfam" id="PF16900"/>
    </source>
</evidence>
<keyword evidence="5" id="KW-1185">Reference proteome</keyword>
<dbReference type="PANTHER" id="PTHR47165:SF4">
    <property type="entry name" value="OS03G0429900 PROTEIN"/>
    <property type="match status" value="1"/>
</dbReference>
<name>A0AAD8JBE6_9APIA</name>
<dbReference type="Pfam" id="PF08646">
    <property type="entry name" value="Rep_fac-A_C"/>
    <property type="match status" value="1"/>
</dbReference>
<dbReference type="Gene3D" id="2.40.50.140">
    <property type="entry name" value="Nucleic acid-binding proteins"/>
    <property type="match status" value="2"/>
</dbReference>
<organism evidence="4 5">
    <name type="scientific">Heracleum sosnowskyi</name>
    <dbReference type="NCBI Taxonomy" id="360622"/>
    <lineage>
        <taxon>Eukaryota</taxon>
        <taxon>Viridiplantae</taxon>
        <taxon>Streptophyta</taxon>
        <taxon>Embryophyta</taxon>
        <taxon>Tracheophyta</taxon>
        <taxon>Spermatophyta</taxon>
        <taxon>Magnoliopsida</taxon>
        <taxon>eudicotyledons</taxon>
        <taxon>Gunneridae</taxon>
        <taxon>Pentapetalae</taxon>
        <taxon>asterids</taxon>
        <taxon>campanulids</taxon>
        <taxon>Apiales</taxon>
        <taxon>Apiaceae</taxon>
        <taxon>Apioideae</taxon>
        <taxon>apioid superclade</taxon>
        <taxon>Tordylieae</taxon>
        <taxon>Tordyliinae</taxon>
        <taxon>Heracleum</taxon>
    </lineage>
</organism>
<sequence>MDLEDLEEECSRISPSEEPDYAIDVIGVIEKFENVRKIPTKIGERDVVRFMLTDGSVSHKVSIWGELAVAVNESYHQPLEEPIIAIIASTKLTMFNNAVQIGTLPSSKIYLNLNFDAVTELRSRLKEEGYKSSKKSSQIANTLPTGPSIEKISLKDLIENSSSMYAKKSLLCTFTILKIDDEENWWYYNCIKCTDEEVERDVKKFKCQNCKRSYPHAEKRFRIFVLVEDQTHACNVILKDRVVKRIVGNTATNLIKENEKAIESNGMPTVLKDIVGNEVTVKLVLTEANVKADSNIYEALDLCDSSVATSSIAEYSPVPKCRPSNHCDTIEAVDLFNTPDSAASVTKKIKLVVIV</sequence>
<dbReference type="InterPro" id="IPR012340">
    <property type="entry name" value="NA-bd_OB-fold"/>
</dbReference>
<evidence type="ECO:0008006" key="6">
    <source>
        <dbReference type="Google" id="ProtNLM"/>
    </source>
</evidence>
<reference evidence="4" key="2">
    <citation type="submission" date="2023-05" db="EMBL/GenBank/DDBJ databases">
        <authorList>
            <person name="Schelkunov M.I."/>
        </authorList>
    </citation>
    <scope>NUCLEOTIDE SEQUENCE</scope>
    <source>
        <strain evidence="4">Hsosn_3</strain>
        <tissue evidence="4">Leaf</tissue>
    </source>
</reference>
<accession>A0AAD8JBE6</accession>
<feature type="domain" description="Replication protein A OB" evidence="3">
    <location>
        <begin position="18"/>
        <end position="111"/>
    </location>
</feature>
<keyword evidence="1" id="KW-0238">DNA-binding</keyword>
<proteinExistence type="predicted"/>
<dbReference type="CDD" id="cd04481">
    <property type="entry name" value="RPA1_DBD_B_like"/>
    <property type="match status" value="1"/>
</dbReference>
<reference evidence="4" key="1">
    <citation type="submission" date="2023-02" db="EMBL/GenBank/DDBJ databases">
        <title>Genome of toxic invasive species Heracleum sosnowskyi carries increased number of genes despite the absence of recent whole-genome duplications.</title>
        <authorList>
            <person name="Schelkunov M."/>
            <person name="Shtratnikova V."/>
            <person name="Makarenko M."/>
            <person name="Klepikova A."/>
            <person name="Omelchenko D."/>
            <person name="Novikova G."/>
            <person name="Obukhova E."/>
            <person name="Bogdanov V."/>
            <person name="Penin A."/>
            <person name="Logacheva M."/>
        </authorList>
    </citation>
    <scope>NUCLEOTIDE SEQUENCE</scope>
    <source>
        <strain evidence="4">Hsosn_3</strain>
        <tissue evidence="4">Leaf</tissue>
    </source>
</reference>
<dbReference type="GO" id="GO:0003677">
    <property type="term" value="F:DNA binding"/>
    <property type="evidence" value="ECO:0007669"/>
    <property type="project" value="UniProtKB-KW"/>
</dbReference>
<dbReference type="InterPro" id="IPR031657">
    <property type="entry name" value="REPA_OB_2"/>
</dbReference>
<dbReference type="SUPFAM" id="SSF50249">
    <property type="entry name" value="Nucleic acid-binding proteins"/>
    <property type="match status" value="2"/>
</dbReference>
<dbReference type="PANTHER" id="PTHR47165">
    <property type="entry name" value="OS03G0429900 PROTEIN"/>
    <property type="match status" value="1"/>
</dbReference>
<dbReference type="InterPro" id="IPR013955">
    <property type="entry name" value="Rep_factor-A_C"/>
</dbReference>
<evidence type="ECO:0000313" key="5">
    <source>
        <dbReference type="Proteomes" id="UP001237642"/>
    </source>
</evidence>
<evidence type="ECO:0000313" key="4">
    <source>
        <dbReference type="EMBL" id="KAK1401450.1"/>
    </source>
</evidence>
<dbReference type="AlphaFoldDB" id="A0AAD8JBE6"/>
<evidence type="ECO:0000259" key="2">
    <source>
        <dbReference type="Pfam" id="PF08646"/>
    </source>
</evidence>
<feature type="domain" description="Replication factor A C-terminal" evidence="2">
    <location>
        <begin position="175"/>
        <end position="287"/>
    </location>
</feature>
<dbReference type="Proteomes" id="UP001237642">
    <property type="component" value="Unassembled WGS sequence"/>
</dbReference>